<organism evidence="2 3">
    <name type="scientific">Tetrahymena thermophila (strain SB210)</name>
    <dbReference type="NCBI Taxonomy" id="312017"/>
    <lineage>
        <taxon>Eukaryota</taxon>
        <taxon>Sar</taxon>
        <taxon>Alveolata</taxon>
        <taxon>Ciliophora</taxon>
        <taxon>Intramacronucleata</taxon>
        <taxon>Oligohymenophorea</taxon>
        <taxon>Hymenostomatida</taxon>
        <taxon>Tetrahymenina</taxon>
        <taxon>Tetrahymenidae</taxon>
        <taxon>Tetrahymena</taxon>
    </lineage>
</organism>
<evidence type="ECO:0000313" key="2">
    <source>
        <dbReference type="EMBL" id="EAR83778.2"/>
    </source>
</evidence>
<keyword evidence="3" id="KW-1185">Reference proteome</keyword>
<gene>
    <name evidence="2" type="ORF">TTHERM_00825730</name>
</gene>
<keyword evidence="2" id="KW-0812">Transmembrane</keyword>
<accession>I7MCF1</accession>
<keyword evidence="2" id="KW-0472">Membrane</keyword>
<dbReference type="GeneID" id="7830350"/>
<dbReference type="EMBL" id="GG662507">
    <property type="protein sequence ID" value="EAR83778.2"/>
    <property type="molecule type" value="Genomic_DNA"/>
</dbReference>
<dbReference type="RefSeq" id="XP_001031441.2">
    <property type="nucleotide sequence ID" value="XM_001031441.2"/>
</dbReference>
<keyword evidence="1" id="KW-0732">Signal</keyword>
<sequence length="211" mass="23916">MIQKRLSLTSSILILFILSLFLQYSQASNTFAVLNCRANKCFDDFYACHSDKACLDQYNSLNKCMQSDCLSSNNKQIQCYNDCKNSISNPHLSSYIACTDRLCSNESFFNTCGDFYQNLLREQNKNSQSWKNFSSEVNKCVSKACGSYKSNKKELLHCQLKQTAECSKYTLNSFRHISFLNNFYECSSDEIASSLGEGQGFVSKVLGIFGL</sequence>
<reference evidence="3" key="1">
    <citation type="journal article" date="2006" name="PLoS Biol.">
        <title>Macronuclear genome sequence of the ciliate Tetrahymena thermophila, a model eukaryote.</title>
        <authorList>
            <person name="Eisen J.A."/>
            <person name="Coyne R.S."/>
            <person name="Wu M."/>
            <person name="Wu D."/>
            <person name="Thiagarajan M."/>
            <person name="Wortman J.R."/>
            <person name="Badger J.H."/>
            <person name="Ren Q."/>
            <person name="Amedeo P."/>
            <person name="Jones K.M."/>
            <person name="Tallon L.J."/>
            <person name="Delcher A.L."/>
            <person name="Salzberg S.L."/>
            <person name="Silva J.C."/>
            <person name="Haas B.J."/>
            <person name="Majoros W.H."/>
            <person name="Farzad M."/>
            <person name="Carlton J.M."/>
            <person name="Smith R.K. Jr."/>
            <person name="Garg J."/>
            <person name="Pearlman R.E."/>
            <person name="Karrer K.M."/>
            <person name="Sun L."/>
            <person name="Manning G."/>
            <person name="Elde N.C."/>
            <person name="Turkewitz A.P."/>
            <person name="Asai D.J."/>
            <person name="Wilkes D.E."/>
            <person name="Wang Y."/>
            <person name="Cai H."/>
            <person name="Collins K."/>
            <person name="Stewart B.A."/>
            <person name="Lee S.R."/>
            <person name="Wilamowska K."/>
            <person name="Weinberg Z."/>
            <person name="Ruzzo W.L."/>
            <person name="Wloga D."/>
            <person name="Gaertig J."/>
            <person name="Frankel J."/>
            <person name="Tsao C.-C."/>
            <person name="Gorovsky M.A."/>
            <person name="Keeling P.J."/>
            <person name="Waller R.F."/>
            <person name="Patron N.J."/>
            <person name="Cherry J.M."/>
            <person name="Stover N.A."/>
            <person name="Krieger C.J."/>
            <person name="del Toro C."/>
            <person name="Ryder H.F."/>
            <person name="Williamson S.C."/>
            <person name="Barbeau R.A."/>
            <person name="Hamilton E.P."/>
            <person name="Orias E."/>
        </authorList>
    </citation>
    <scope>NUCLEOTIDE SEQUENCE [LARGE SCALE GENOMIC DNA]</scope>
    <source>
        <strain evidence="3">SB210</strain>
    </source>
</reference>
<feature type="signal peptide" evidence="1">
    <location>
        <begin position="1"/>
        <end position="27"/>
    </location>
</feature>
<feature type="chain" id="PRO_5003712225" evidence="1">
    <location>
        <begin position="28"/>
        <end position="211"/>
    </location>
</feature>
<evidence type="ECO:0000256" key="1">
    <source>
        <dbReference type="SAM" id="SignalP"/>
    </source>
</evidence>
<protein>
    <submittedName>
        <fullName evidence="2">Transmembrane protein, putative</fullName>
    </submittedName>
</protein>
<dbReference type="AlphaFoldDB" id="I7MCF1"/>
<dbReference type="InParanoid" id="I7MCF1"/>
<proteinExistence type="predicted"/>
<evidence type="ECO:0000313" key="3">
    <source>
        <dbReference type="Proteomes" id="UP000009168"/>
    </source>
</evidence>
<dbReference type="KEGG" id="tet:TTHERM_00825730"/>
<name>I7MCF1_TETTS</name>
<dbReference type="Proteomes" id="UP000009168">
    <property type="component" value="Unassembled WGS sequence"/>
</dbReference>